<dbReference type="Pfam" id="PF00059">
    <property type="entry name" value="Lectin_C"/>
    <property type="match status" value="1"/>
</dbReference>
<evidence type="ECO:0000313" key="3">
    <source>
        <dbReference type="RefSeq" id="XP_030377397.1"/>
    </source>
</evidence>
<keyword evidence="2" id="KW-1185">Reference proteome</keyword>
<sequence>MYFKPRCSKPFVQIGENCYFFSTNKAPSYEYYKLSYKGITFSVPTTLDWLHAGFGCETLDAEARVVSVESLHEMRAISDYMRHQAHAETKPAFWSGGHRGRMLHMSIDKHTLNDFYWHHAQLPMNYSNWATGEPQDKAFPEGFCVYLEFTGSELVMGTMHCDKKMAYVCEIQHQ</sequence>
<evidence type="ECO:0000313" key="2">
    <source>
        <dbReference type="Proteomes" id="UP000504634"/>
    </source>
</evidence>
<dbReference type="CDD" id="cd00037">
    <property type="entry name" value="CLECT"/>
    <property type="match status" value="1"/>
</dbReference>
<gene>
    <name evidence="3" type="primary">LOC115626234</name>
</gene>
<dbReference type="InterPro" id="IPR001304">
    <property type="entry name" value="C-type_lectin-like"/>
</dbReference>
<dbReference type="InterPro" id="IPR016187">
    <property type="entry name" value="CTDL_fold"/>
</dbReference>
<dbReference type="SMART" id="SM00034">
    <property type="entry name" value="CLECT"/>
    <property type="match status" value="1"/>
</dbReference>
<feature type="domain" description="C-type lectin" evidence="1">
    <location>
        <begin position="36"/>
        <end position="170"/>
    </location>
</feature>
<organism evidence="2 3">
    <name type="scientific">Drosophila lebanonensis</name>
    <name type="common">Fruit fly</name>
    <name type="synonym">Scaptodrosophila lebanonensis</name>
    <dbReference type="NCBI Taxonomy" id="7225"/>
    <lineage>
        <taxon>Eukaryota</taxon>
        <taxon>Metazoa</taxon>
        <taxon>Ecdysozoa</taxon>
        <taxon>Arthropoda</taxon>
        <taxon>Hexapoda</taxon>
        <taxon>Insecta</taxon>
        <taxon>Pterygota</taxon>
        <taxon>Neoptera</taxon>
        <taxon>Endopterygota</taxon>
        <taxon>Diptera</taxon>
        <taxon>Brachycera</taxon>
        <taxon>Muscomorpha</taxon>
        <taxon>Ephydroidea</taxon>
        <taxon>Drosophilidae</taxon>
        <taxon>Scaptodrosophila</taxon>
    </lineage>
</organism>
<dbReference type="Proteomes" id="UP000504634">
    <property type="component" value="Unplaced"/>
</dbReference>
<protein>
    <submittedName>
        <fullName evidence="3">Uncharacterized protein LOC115626234</fullName>
    </submittedName>
</protein>
<dbReference type="GeneID" id="115626234"/>
<proteinExistence type="predicted"/>
<dbReference type="SUPFAM" id="SSF56436">
    <property type="entry name" value="C-type lectin-like"/>
    <property type="match status" value="1"/>
</dbReference>
<dbReference type="PROSITE" id="PS50041">
    <property type="entry name" value="C_TYPE_LECTIN_2"/>
    <property type="match status" value="1"/>
</dbReference>
<dbReference type="Gene3D" id="3.10.100.10">
    <property type="entry name" value="Mannose-Binding Protein A, subunit A"/>
    <property type="match status" value="1"/>
</dbReference>
<accession>A0A6J2TR24</accession>
<evidence type="ECO:0000259" key="1">
    <source>
        <dbReference type="PROSITE" id="PS50041"/>
    </source>
</evidence>
<dbReference type="AlphaFoldDB" id="A0A6J2TR24"/>
<dbReference type="InterPro" id="IPR016186">
    <property type="entry name" value="C-type_lectin-like/link_sf"/>
</dbReference>
<reference evidence="3" key="1">
    <citation type="submission" date="2025-08" db="UniProtKB">
        <authorList>
            <consortium name="RefSeq"/>
        </authorList>
    </citation>
    <scope>IDENTIFICATION</scope>
    <source>
        <strain evidence="3">11010-0011.00</strain>
        <tissue evidence="3">Whole body</tissue>
    </source>
</reference>
<dbReference type="RefSeq" id="XP_030377397.1">
    <property type="nucleotide sequence ID" value="XM_030521537.1"/>
</dbReference>
<dbReference type="OrthoDB" id="7833541at2759"/>
<name>A0A6J2TR24_DROLE</name>